<dbReference type="Proteomes" id="UP000214688">
    <property type="component" value="Chromosome"/>
</dbReference>
<evidence type="ECO:0008006" key="3">
    <source>
        <dbReference type="Google" id="ProtNLM"/>
    </source>
</evidence>
<reference evidence="1 2" key="1">
    <citation type="journal article" date="2015" name="Int. J. Syst. Evol. Microbiol.">
        <title>Tumebacillus algifaecis sp. nov., isolated from decomposing algal scum.</title>
        <authorList>
            <person name="Wu Y.F."/>
            <person name="Zhang B."/>
            <person name="Xing P."/>
            <person name="Wu Q.L."/>
            <person name="Liu S.J."/>
        </authorList>
    </citation>
    <scope>NUCLEOTIDE SEQUENCE [LARGE SCALE GENOMIC DNA]</scope>
    <source>
        <strain evidence="1 2">THMBR28</strain>
    </source>
</reference>
<sequence length="68" mass="8173">MGTEQTLYESRLVKSTRKGNYVIYDLDEISVANFMVSLHRLSEKQLVEIQQLKMKLIQCYFRWMSSFF</sequence>
<gene>
    <name evidence="1" type="ORF">CIG75_02660</name>
</gene>
<organism evidence="1 2">
    <name type="scientific">Tumebacillus algifaecis</name>
    <dbReference type="NCBI Taxonomy" id="1214604"/>
    <lineage>
        <taxon>Bacteria</taxon>
        <taxon>Bacillati</taxon>
        <taxon>Bacillota</taxon>
        <taxon>Bacilli</taxon>
        <taxon>Bacillales</taxon>
        <taxon>Alicyclobacillaceae</taxon>
        <taxon>Tumebacillus</taxon>
    </lineage>
</organism>
<evidence type="ECO:0000313" key="2">
    <source>
        <dbReference type="Proteomes" id="UP000214688"/>
    </source>
</evidence>
<dbReference type="AlphaFoldDB" id="A0A223CXF9"/>
<proteinExistence type="predicted"/>
<dbReference type="EMBL" id="CP022657">
    <property type="protein sequence ID" value="ASS73991.1"/>
    <property type="molecule type" value="Genomic_DNA"/>
</dbReference>
<keyword evidence="2" id="KW-1185">Reference proteome</keyword>
<dbReference type="KEGG" id="tab:CIG75_02660"/>
<protein>
    <recommendedName>
        <fullName evidence="3">HTH arsR-type domain-containing protein</fullName>
    </recommendedName>
</protein>
<name>A0A223CXF9_9BACL</name>
<evidence type="ECO:0000313" key="1">
    <source>
        <dbReference type="EMBL" id="ASS73991.1"/>
    </source>
</evidence>
<accession>A0A223CXF9</accession>